<feature type="region of interest" description="Disordered" evidence="1">
    <location>
        <begin position="62"/>
        <end position="113"/>
    </location>
</feature>
<evidence type="ECO:0000256" key="1">
    <source>
        <dbReference type="SAM" id="MobiDB-lite"/>
    </source>
</evidence>
<dbReference type="RefSeq" id="XP_014500694.1">
    <property type="nucleotide sequence ID" value="XM_014645208.2"/>
</dbReference>
<dbReference type="GeneID" id="106761642"/>
<protein>
    <submittedName>
        <fullName evidence="3">Uncharacterized protein LOC106761642</fullName>
    </submittedName>
</protein>
<organism evidence="2 3">
    <name type="scientific">Vigna radiata var. radiata</name>
    <name type="common">Mung bean</name>
    <name type="synonym">Phaseolus aureus</name>
    <dbReference type="NCBI Taxonomy" id="3916"/>
    <lineage>
        <taxon>Eukaryota</taxon>
        <taxon>Viridiplantae</taxon>
        <taxon>Streptophyta</taxon>
        <taxon>Embryophyta</taxon>
        <taxon>Tracheophyta</taxon>
        <taxon>Spermatophyta</taxon>
        <taxon>Magnoliopsida</taxon>
        <taxon>eudicotyledons</taxon>
        <taxon>Gunneridae</taxon>
        <taxon>Pentapetalae</taxon>
        <taxon>rosids</taxon>
        <taxon>fabids</taxon>
        <taxon>Fabales</taxon>
        <taxon>Fabaceae</taxon>
        <taxon>Papilionoideae</taxon>
        <taxon>50 kb inversion clade</taxon>
        <taxon>NPAAA clade</taxon>
        <taxon>indigoferoid/millettioid clade</taxon>
        <taxon>Phaseoleae</taxon>
        <taxon>Vigna</taxon>
    </lineage>
</organism>
<reference evidence="3" key="2">
    <citation type="submission" date="2025-08" db="UniProtKB">
        <authorList>
            <consortium name="RefSeq"/>
        </authorList>
    </citation>
    <scope>IDENTIFICATION</scope>
    <source>
        <tissue evidence="3">Leaf</tissue>
    </source>
</reference>
<dbReference type="Proteomes" id="UP000087766">
    <property type="component" value="Chromosome 5"/>
</dbReference>
<gene>
    <name evidence="3" type="primary">LOC106761642</name>
</gene>
<feature type="compositionally biased region" description="Polar residues" evidence="1">
    <location>
        <begin position="89"/>
        <end position="99"/>
    </location>
</feature>
<sequence length="133" mass="15196">MSFSLAAPSAFRENLLPPLSRCTSCFEFDLRFHRSHGFPHSRCRFTSFKLFRNLRSSRRRGIACSVTEPQNGSDEQEKEAYKNEETLPSEDSSVQSTSPPVDGEQLNKFSDANKDQSDVQVMFGLVNFPYKFD</sequence>
<dbReference type="AlphaFoldDB" id="A0A1S3U3W8"/>
<reference evidence="2" key="1">
    <citation type="journal article" date="2014" name="Nat. Commun.">
        <title>Genome sequence of mungbean and insights into evolution within Vigna species.</title>
        <authorList>
            <person name="Kang Y.J."/>
            <person name="Kim S.K."/>
            <person name="Kim M.Y."/>
            <person name="Lestari P."/>
            <person name="Kim K.H."/>
            <person name="Ha B.K."/>
            <person name="Jun T.H."/>
            <person name="Hwang W.J."/>
            <person name="Lee T."/>
            <person name="Lee J."/>
            <person name="Shim S."/>
            <person name="Yoon M.Y."/>
            <person name="Jang Y.E."/>
            <person name="Han K.S."/>
            <person name="Taeprayoon P."/>
            <person name="Yoon N."/>
            <person name="Somta P."/>
            <person name="Tanya P."/>
            <person name="Kim K.S."/>
            <person name="Gwag J.G."/>
            <person name="Moon J.K."/>
            <person name="Lee Y.H."/>
            <person name="Park B.S."/>
            <person name="Bombarely A."/>
            <person name="Doyle J.J."/>
            <person name="Jackson S.A."/>
            <person name="Schafleitner R."/>
            <person name="Srinives P."/>
            <person name="Varshney R.K."/>
            <person name="Lee S.H."/>
        </authorList>
    </citation>
    <scope>NUCLEOTIDE SEQUENCE [LARGE SCALE GENOMIC DNA]</scope>
    <source>
        <strain evidence="2">cv. VC1973A</strain>
    </source>
</reference>
<keyword evidence="2" id="KW-1185">Reference proteome</keyword>
<accession>A0A1S3U3W8</accession>
<dbReference type="Gramene" id="Vradi05g05580.1">
    <property type="protein sequence ID" value="Vradi05g05580.1"/>
    <property type="gene ID" value="Vradi05g05580"/>
</dbReference>
<name>A0A1S3U3W8_VIGRR</name>
<evidence type="ECO:0000313" key="2">
    <source>
        <dbReference type="Proteomes" id="UP000087766"/>
    </source>
</evidence>
<dbReference type="KEGG" id="vra:106761642"/>
<proteinExistence type="predicted"/>
<evidence type="ECO:0000313" key="3">
    <source>
        <dbReference type="RefSeq" id="XP_014500694.1"/>
    </source>
</evidence>
<dbReference type="STRING" id="3916.A0A1S3U3W8"/>